<evidence type="ECO:0000313" key="1">
    <source>
        <dbReference type="EMBL" id="MPN59796.1"/>
    </source>
</evidence>
<dbReference type="AlphaFoldDB" id="A0A645J8P3"/>
<comment type="caution">
    <text evidence="1">The sequence shown here is derived from an EMBL/GenBank/DDBJ whole genome shotgun (WGS) entry which is preliminary data.</text>
</comment>
<accession>A0A645J8P3</accession>
<gene>
    <name evidence="1" type="ORF">SDC9_207518</name>
</gene>
<dbReference type="PROSITE" id="PS51257">
    <property type="entry name" value="PROKAR_LIPOPROTEIN"/>
    <property type="match status" value="1"/>
</dbReference>
<proteinExistence type="predicted"/>
<protein>
    <submittedName>
        <fullName evidence="1">Uncharacterized protein</fullName>
    </submittedName>
</protein>
<sequence>MSVSKMSCPNCGGVACLIRRAEPVATVGGAVTGGLVGYGSATAAAVVGALFLGPVGALAGATATTILSVIVGAASGGAAGNSVGKVVDESVVGQYRCIKCGQIFKV</sequence>
<reference evidence="1" key="1">
    <citation type="submission" date="2019-08" db="EMBL/GenBank/DDBJ databases">
        <authorList>
            <person name="Kucharzyk K."/>
            <person name="Murdoch R.W."/>
            <person name="Higgins S."/>
            <person name="Loffler F."/>
        </authorList>
    </citation>
    <scope>NUCLEOTIDE SEQUENCE</scope>
</reference>
<organism evidence="1">
    <name type="scientific">bioreactor metagenome</name>
    <dbReference type="NCBI Taxonomy" id="1076179"/>
    <lineage>
        <taxon>unclassified sequences</taxon>
        <taxon>metagenomes</taxon>
        <taxon>ecological metagenomes</taxon>
    </lineage>
</organism>
<name>A0A645J8P3_9ZZZZ</name>
<dbReference type="EMBL" id="VSSQ01134228">
    <property type="protein sequence ID" value="MPN59796.1"/>
    <property type="molecule type" value="Genomic_DNA"/>
</dbReference>